<dbReference type="EMBL" id="JAEDAE010000002">
    <property type="protein sequence ID" value="MBH8557641.1"/>
    <property type="molecule type" value="Genomic_DNA"/>
</dbReference>
<evidence type="ECO:0000313" key="3">
    <source>
        <dbReference type="Proteomes" id="UP000625631"/>
    </source>
</evidence>
<evidence type="ECO:0000259" key="1">
    <source>
        <dbReference type="Pfam" id="PF01755"/>
    </source>
</evidence>
<reference evidence="2 3" key="1">
    <citation type="submission" date="2020-12" db="EMBL/GenBank/DDBJ databases">
        <title>Hymenobacter sp.</title>
        <authorList>
            <person name="Kim M.K."/>
        </authorList>
    </citation>
    <scope>NUCLEOTIDE SEQUENCE [LARGE SCALE GENOMIC DNA]</scope>
    <source>
        <strain evidence="2 3">BT442</strain>
    </source>
</reference>
<feature type="domain" description="Glycosyl transferase family 25" evidence="1">
    <location>
        <begin position="2"/>
        <end position="184"/>
    </location>
</feature>
<comment type="caution">
    <text evidence="2">The sequence shown here is derived from an EMBL/GenBank/DDBJ whole genome shotgun (WGS) entry which is preliminary data.</text>
</comment>
<dbReference type="CDD" id="cd06532">
    <property type="entry name" value="Glyco_transf_25"/>
    <property type="match status" value="1"/>
</dbReference>
<sequence length="268" mass="30721">MKIFVVSLSRVEARTKYIKAHLDSLKVDYELIDAVDYINLTPADFDVLSDQEAVSKNPYLTKGVIACSLSHVKIYKHIVANNVGVSLVIEDDAALPKNIKKILDIVEREIKDDEIISLSYFNHHQAKDTTDMSKYERKPVGEGCELVYPVDLHEIASSMAYVITKKVAERMIDVLMPIWVQTDYWGDYYDKHGFSSFRCLYPVQVLAAPIRSSIEYDTAKTLTSRVASLVRKYKVPVLMSYLEKRASKIQGEKYHFRFVDRPPFNKAQ</sequence>
<evidence type="ECO:0000313" key="2">
    <source>
        <dbReference type="EMBL" id="MBH8557641.1"/>
    </source>
</evidence>
<gene>
    <name evidence="2" type="ORF">I7X13_06255</name>
</gene>
<dbReference type="Pfam" id="PF01755">
    <property type="entry name" value="Glyco_transf_25"/>
    <property type="match status" value="1"/>
</dbReference>
<accession>A0ABS0Q4P5</accession>
<dbReference type="Proteomes" id="UP000625631">
    <property type="component" value="Unassembled WGS sequence"/>
</dbReference>
<organism evidence="2 3">
    <name type="scientific">Hymenobacter negativus</name>
    <dbReference type="NCBI Taxonomy" id="2795026"/>
    <lineage>
        <taxon>Bacteria</taxon>
        <taxon>Pseudomonadati</taxon>
        <taxon>Bacteroidota</taxon>
        <taxon>Cytophagia</taxon>
        <taxon>Cytophagales</taxon>
        <taxon>Hymenobacteraceae</taxon>
        <taxon>Hymenobacter</taxon>
    </lineage>
</organism>
<proteinExistence type="predicted"/>
<keyword evidence="3" id="KW-1185">Reference proteome</keyword>
<name>A0ABS0Q4P5_9BACT</name>
<dbReference type="InterPro" id="IPR002654">
    <property type="entry name" value="Glyco_trans_25"/>
</dbReference>
<protein>
    <submittedName>
        <fullName evidence="2">Glycosyltransferase family 25 protein</fullName>
    </submittedName>
</protein>
<dbReference type="RefSeq" id="WP_198066901.1">
    <property type="nucleotide sequence ID" value="NZ_JAEDAD010000001.1"/>
</dbReference>